<dbReference type="OrthoDB" id="4924204at2"/>
<dbReference type="InterPro" id="IPR005471">
    <property type="entry name" value="Tscrpt_reg_IclR_N"/>
</dbReference>
<name>A0A1H1WXS0_9MICC</name>
<dbReference type="Gene3D" id="1.10.10.10">
    <property type="entry name" value="Winged helix-like DNA-binding domain superfamily/Winged helix DNA-binding domain"/>
    <property type="match status" value="1"/>
</dbReference>
<keyword evidence="3" id="KW-0804">Transcription</keyword>
<dbReference type="SUPFAM" id="SSF55781">
    <property type="entry name" value="GAF domain-like"/>
    <property type="match status" value="1"/>
</dbReference>
<dbReference type="PROSITE" id="PS51078">
    <property type="entry name" value="ICLR_ED"/>
    <property type="match status" value="1"/>
</dbReference>
<evidence type="ECO:0000256" key="1">
    <source>
        <dbReference type="ARBA" id="ARBA00023015"/>
    </source>
</evidence>
<dbReference type="Proteomes" id="UP000198751">
    <property type="component" value="Chromosome I"/>
</dbReference>
<organism evidence="5 6">
    <name type="scientific">Pseudarthrobacter equi</name>
    <dbReference type="NCBI Taxonomy" id="728066"/>
    <lineage>
        <taxon>Bacteria</taxon>
        <taxon>Bacillati</taxon>
        <taxon>Actinomycetota</taxon>
        <taxon>Actinomycetes</taxon>
        <taxon>Micrococcales</taxon>
        <taxon>Micrococcaceae</taxon>
        <taxon>Pseudarthrobacter</taxon>
    </lineage>
</organism>
<dbReference type="Pfam" id="PF09339">
    <property type="entry name" value="HTH_IclR"/>
    <property type="match status" value="1"/>
</dbReference>
<accession>A0A1H1WXS0</accession>
<dbReference type="Pfam" id="PF01614">
    <property type="entry name" value="IclR_C"/>
    <property type="match status" value="1"/>
</dbReference>
<dbReference type="SUPFAM" id="SSF46785">
    <property type="entry name" value="Winged helix' DNA-binding domain"/>
    <property type="match status" value="1"/>
</dbReference>
<dbReference type="AlphaFoldDB" id="A0A1H1WXS0"/>
<dbReference type="PANTHER" id="PTHR30136">
    <property type="entry name" value="HELIX-TURN-HELIX TRANSCRIPTIONAL REGULATOR, ICLR FAMILY"/>
    <property type="match status" value="1"/>
</dbReference>
<dbReference type="GO" id="GO:0045892">
    <property type="term" value="P:negative regulation of DNA-templated transcription"/>
    <property type="evidence" value="ECO:0007669"/>
    <property type="project" value="TreeGrafter"/>
</dbReference>
<dbReference type="PANTHER" id="PTHR30136:SF34">
    <property type="entry name" value="TRANSCRIPTIONAL REGULATOR"/>
    <property type="match status" value="1"/>
</dbReference>
<evidence type="ECO:0000256" key="3">
    <source>
        <dbReference type="ARBA" id="ARBA00023163"/>
    </source>
</evidence>
<dbReference type="RefSeq" id="WP_091718832.1">
    <property type="nucleotide sequence ID" value="NZ_LT629779.1"/>
</dbReference>
<gene>
    <name evidence="5" type="ORF">SAMN04489743_1465</name>
</gene>
<keyword evidence="6" id="KW-1185">Reference proteome</keyword>
<dbReference type="InterPro" id="IPR029016">
    <property type="entry name" value="GAF-like_dom_sf"/>
</dbReference>
<evidence type="ECO:0000313" key="6">
    <source>
        <dbReference type="Proteomes" id="UP000198751"/>
    </source>
</evidence>
<dbReference type="GO" id="GO:0003700">
    <property type="term" value="F:DNA-binding transcription factor activity"/>
    <property type="evidence" value="ECO:0007669"/>
    <property type="project" value="TreeGrafter"/>
</dbReference>
<proteinExistence type="predicted"/>
<dbReference type="Gene3D" id="3.30.450.40">
    <property type="match status" value="1"/>
</dbReference>
<reference evidence="6" key="1">
    <citation type="submission" date="2016-10" db="EMBL/GenBank/DDBJ databases">
        <authorList>
            <person name="Varghese N."/>
            <person name="Submissions S."/>
        </authorList>
    </citation>
    <scope>NUCLEOTIDE SEQUENCE [LARGE SCALE GENOMIC DNA]</scope>
    <source>
        <strain evidence="6">IMMIB L-1606</strain>
    </source>
</reference>
<keyword evidence="1" id="KW-0805">Transcription regulation</keyword>
<dbReference type="InterPro" id="IPR036390">
    <property type="entry name" value="WH_DNA-bd_sf"/>
</dbReference>
<dbReference type="GO" id="GO:0003677">
    <property type="term" value="F:DNA binding"/>
    <property type="evidence" value="ECO:0007669"/>
    <property type="project" value="UniProtKB-KW"/>
</dbReference>
<keyword evidence="2 5" id="KW-0238">DNA-binding</keyword>
<feature type="domain" description="IclR-ED" evidence="4">
    <location>
        <begin position="70"/>
        <end position="251"/>
    </location>
</feature>
<dbReference type="InterPro" id="IPR014757">
    <property type="entry name" value="Tscrpt_reg_IclR_C"/>
</dbReference>
<dbReference type="InterPro" id="IPR036388">
    <property type="entry name" value="WH-like_DNA-bd_sf"/>
</dbReference>
<dbReference type="EMBL" id="LT629779">
    <property type="protein sequence ID" value="SDT01511.1"/>
    <property type="molecule type" value="Genomic_DNA"/>
</dbReference>
<evidence type="ECO:0000313" key="5">
    <source>
        <dbReference type="EMBL" id="SDT01511.1"/>
    </source>
</evidence>
<evidence type="ECO:0000256" key="2">
    <source>
        <dbReference type="ARBA" id="ARBA00023125"/>
    </source>
</evidence>
<protein>
    <submittedName>
        <fullName evidence="5">DNA-binding transcriptional regulator, IclR family</fullName>
    </submittedName>
</protein>
<dbReference type="InterPro" id="IPR050707">
    <property type="entry name" value="HTH_MetabolicPath_Reg"/>
</dbReference>
<sequence>MSKSSSMGRGIMALLAVGSRHAAEHPGGTVAEIATGLGKDRSQVSRYLRSAEQEGFLARTVHRTYALDWEVFTDAQQLTARRLESDGATALDTLAGETDEACFLGILHGNSTVTIGESVPASSNLVGSWLGRPYPAYCSDAGQAVLWEASDAEVRTVFADVDFVRHGPNTPDSVEDFLARLEAARRRGYSIVDQEAEPGLYSLAVPVRDFKGEVVAALQIVGIRDRLEPRREACAAALLQQERWLEAGLGYRPQD</sequence>
<evidence type="ECO:0000259" key="4">
    <source>
        <dbReference type="PROSITE" id="PS51078"/>
    </source>
</evidence>